<reference evidence="1 2" key="1">
    <citation type="journal article" date="2014" name="Int. J. Syst. Evol. Microbiol.">
        <title>Bradyrhizobium ottawaense sp. nov., a symbiotic nitrogen fixing bacterium from root nodules of soybeans in Canada.</title>
        <authorList>
            <person name="Yu X."/>
            <person name="Cloutier S."/>
            <person name="Tambong J.T."/>
            <person name="Bromfield E.S."/>
        </authorList>
    </citation>
    <scope>NUCLEOTIDE SEQUENCE [LARGE SCALE GENOMIC DNA]</scope>
    <source>
        <strain evidence="1 2">OO99</strain>
    </source>
</reference>
<gene>
    <name evidence="1" type="ORF">CIT37_13290</name>
</gene>
<evidence type="ECO:0000313" key="1">
    <source>
        <dbReference type="EMBL" id="AWL93067.1"/>
    </source>
</evidence>
<dbReference type="EMBL" id="CP029425">
    <property type="protein sequence ID" value="AWL93067.1"/>
    <property type="molecule type" value="Genomic_DNA"/>
</dbReference>
<dbReference type="AlphaFoldDB" id="A0A2U8P5Y0"/>
<reference evidence="1 2" key="2">
    <citation type="journal article" date="2017" name="Syst. Appl. Microbiol.">
        <title>Soybeans inoculated with root zone soils of Canadian native legumes harbour diverse and novel Bradyrhizobium spp. that possess agricultural potential.</title>
        <authorList>
            <person name="Bromfield E.S.P."/>
            <person name="Cloutier S."/>
            <person name="Tambong J.T."/>
            <person name="Tran Thi T.V."/>
        </authorList>
    </citation>
    <scope>NUCLEOTIDE SEQUENCE [LARGE SCALE GENOMIC DNA]</scope>
    <source>
        <strain evidence="1 2">OO99</strain>
    </source>
</reference>
<accession>A0A2U8P5Y0</accession>
<organism evidence="1 2">
    <name type="scientific">Bradyrhizobium ottawaense</name>
    <dbReference type="NCBI Taxonomy" id="931866"/>
    <lineage>
        <taxon>Bacteria</taxon>
        <taxon>Pseudomonadati</taxon>
        <taxon>Pseudomonadota</taxon>
        <taxon>Alphaproteobacteria</taxon>
        <taxon>Hyphomicrobiales</taxon>
        <taxon>Nitrobacteraceae</taxon>
        <taxon>Bradyrhizobium</taxon>
    </lineage>
</organism>
<protein>
    <submittedName>
        <fullName evidence="1">Uncharacterized protein</fullName>
    </submittedName>
</protein>
<name>A0A2U8P5Y0_9BRAD</name>
<sequence length="59" mass="6400">MARLGALDQARAAVQAGLTLDPNFNIRRFRAFAVSDHPVYLAGRARVYEGMRVAGVPEG</sequence>
<dbReference type="Proteomes" id="UP000215703">
    <property type="component" value="Chromosome"/>
</dbReference>
<evidence type="ECO:0000313" key="2">
    <source>
        <dbReference type="Proteomes" id="UP000215703"/>
    </source>
</evidence>
<proteinExistence type="predicted"/>